<protein>
    <submittedName>
        <fullName evidence="4">Putative prefoldin subunit 5 protein</fullName>
    </submittedName>
</protein>
<dbReference type="InterPro" id="IPR004127">
    <property type="entry name" value="Prefoldin_subunit_alpha"/>
</dbReference>
<evidence type="ECO:0000256" key="3">
    <source>
        <dbReference type="SAM" id="Coils"/>
    </source>
</evidence>
<comment type="similarity">
    <text evidence="1">Belongs to the prefoldin subunit alpha family.</text>
</comment>
<dbReference type="InterPro" id="IPR009053">
    <property type="entry name" value="Prefoldin"/>
</dbReference>
<dbReference type="GO" id="GO:0006457">
    <property type="term" value="P:protein folding"/>
    <property type="evidence" value="ECO:0007669"/>
    <property type="project" value="InterPro"/>
</dbReference>
<dbReference type="GO" id="GO:1990114">
    <property type="term" value="P:RNA polymerase II core complex assembly"/>
    <property type="evidence" value="ECO:0007669"/>
    <property type="project" value="TreeGrafter"/>
</dbReference>
<evidence type="ECO:0000256" key="1">
    <source>
        <dbReference type="ARBA" id="ARBA00010048"/>
    </source>
</evidence>
<evidence type="ECO:0000256" key="2">
    <source>
        <dbReference type="ARBA" id="ARBA00023186"/>
    </source>
</evidence>
<dbReference type="GO" id="GO:1990113">
    <property type="term" value="P:RNA polymerase I assembly"/>
    <property type="evidence" value="ECO:0007669"/>
    <property type="project" value="TreeGrafter"/>
</dbReference>
<dbReference type="Proteomes" id="UP000014074">
    <property type="component" value="Unassembled WGS sequence"/>
</dbReference>
<keyword evidence="5" id="KW-1185">Reference proteome</keyword>
<dbReference type="GO" id="GO:1990115">
    <property type="term" value="P:RNA polymerase III assembly"/>
    <property type="evidence" value="ECO:0007669"/>
    <property type="project" value="TreeGrafter"/>
</dbReference>
<dbReference type="AlphaFoldDB" id="R8BBW6"/>
<dbReference type="GO" id="GO:0007021">
    <property type="term" value="P:tubulin complex assembly"/>
    <property type="evidence" value="ECO:0007669"/>
    <property type="project" value="EnsemblFungi"/>
</dbReference>
<name>R8BBW6_PHAM7</name>
<dbReference type="SUPFAM" id="SSF46579">
    <property type="entry name" value="Prefoldin"/>
    <property type="match status" value="1"/>
</dbReference>
<dbReference type="GeneID" id="19328349"/>
<sequence>MPLSKSLSAQQLSQVKKQLDDEVEHLTSSFAQLQAAQGKFRECLRCVKSQSGVKEKKEILVPLTNSLYVRGNLSNPDHVLVDIGTGFFIEKDVKSATRFYEDKVKELGGNIQDLETIVQNKSNSLRMVEEGADILTEVLGLV</sequence>
<dbReference type="PANTHER" id="PTHR12674:SF2">
    <property type="entry name" value="PREFOLDIN SUBUNIT 5"/>
    <property type="match status" value="1"/>
</dbReference>
<dbReference type="eggNOG" id="KOG3048">
    <property type="taxonomic scope" value="Eukaryota"/>
</dbReference>
<feature type="coiled-coil region" evidence="3">
    <location>
        <begin position="9"/>
        <end position="36"/>
    </location>
</feature>
<dbReference type="HOGENOM" id="CLU_091867_0_1_1"/>
<dbReference type="CDD" id="cd23157">
    <property type="entry name" value="Prefoldin_5"/>
    <property type="match status" value="1"/>
</dbReference>
<dbReference type="GO" id="GO:0032153">
    <property type="term" value="C:cell division site"/>
    <property type="evidence" value="ECO:0007669"/>
    <property type="project" value="EnsemblFungi"/>
</dbReference>
<keyword evidence="2" id="KW-0143">Chaperone</keyword>
<evidence type="ECO:0000313" key="5">
    <source>
        <dbReference type="Proteomes" id="UP000014074"/>
    </source>
</evidence>
<dbReference type="HAMAP" id="MF_00308">
    <property type="entry name" value="PfdA"/>
    <property type="match status" value="1"/>
</dbReference>
<organism evidence="4 5">
    <name type="scientific">Phaeoacremonium minimum (strain UCR-PA7)</name>
    <name type="common">Esca disease fungus</name>
    <name type="synonym">Togninia minima</name>
    <dbReference type="NCBI Taxonomy" id="1286976"/>
    <lineage>
        <taxon>Eukaryota</taxon>
        <taxon>Fungi</taxon>
        <taxon>Dikarya</taxon>
        <taxon>Ascomycota</taxon>
        <taxon>Pezizomycotina</taxon>
        <taxon>Sordariomycetes</taxon>
        <taxon>Sordariomycetidae</taxon>
        <taxon>Togniniales</taxon>
        <taxon>Togniniaceae</taxon>
        <taxon>Phaeoacremonium</taxon>
    </lineage>
</organism>
<dbReference type="GO" id="GO:0032968">
    <property type="term" value="P:positive regulation of transcription elongation by RNA polymerase II"/>
    <property type="evidence" value="ECO:0007669"/>
    <property type="project" value="EnsemblFungi"/>
</dbReference>
<dbReference type="InterPro" id="IPR011599">
    <property type="entry name" value="PFD_alpha_archaea"/>
</dbReference>
<dbReference type="OrthoDB" id="10267474at2759"/>
<dbReference type="EMBL" id="KB933309">
    <property type="protein sequence ID" value="EON96787.1"/>
    <property type="molecule type" value="Genomic_DNA"/>
</dbReference>
<dbReference type="NCBIfam" id="TIGR00293">
    <property type="entry name" value="prefoldin subunit alpha"/>
    <property type="match status" value="1"/>
</dbReference>
<accession>R8BBW6</accession>
<proteinExistence type="inferred from homology"/>
<dbReference type="RefSeq" id="XP_007918297.1">
    <property type="nucleotide sequence ID" value="XM_007920106.1"/>
</dbReference>
<dbReference type="KEGG" id="tmn:UCRPA7_7578"/>
<dbReference type="PANTHER" id="PTHR12674">
    <property type="entry name" value="PREFOLDIN SUBUNIT 5"/>
    <property type="match status" value="1"/>
</dbReference>
<evidence type="ECO:0000313" key="4">
    <source>
        <dbReference type="EMBL" id="EON96787.1"/>
    </source>
</evidence>
<keyword evidence="3" id="KW-0175">Coiled coil</keyword>
<dbReference type="GO" id="GO:0051082">
    <property type="term" value="F:unfolded protein binding"/>
    <property type="evidence" value="ECO:0007669"/>
    <property type="project" value="InterPro"/>
</dbReference>
<dbReference type="GO" id="GO:0051286">
    <property type="term" value="C:cell tip"/>
    <property type="evidence" value="ECO:0007669"/>
    <property type="project" value="EnsemblFungi"/>
</dbReference>
<reference evidence="5" key="1">
    <citation type="journal article" date="2013" name="Genome Announc.">
        <title>Draft genome sequence of the ascomycete Phaeoacremonium aleophilum strain UCR-PA7, a causal agent of the esca disease complex in grapevines.</title>
        <authorList>
            <person name="Blanco-Ulate B."/>
            <person name="Rolshausen P."/>
            <person name="Cantu D."/>
        </authorList>
    </citation>
    <scope>NUCLEOTIDE SEQUENCE [LARGE SCALE GENOMIC DNA]</scope>
    <source>
        <strain evidence="5">UCR-PA7</strain>
    </source>
</reference>
<dbReference type="Gene3D" id="1.10.287.370">
    <property type="match status" value="1"/>
</dbReference>
<gene>
    <name evidence="4" type="ORF">UCRPA7_7578</name>
</gene>
<dbReference type="GO" id="GO:0015631">
    <property type="term" value="F:tubulin binding"/>
    <property type="evidence" value="ECO:0007669"/>
    <property type="project" value="EnsemblFungi"/>
</dbReference>
<dbReference type="GO" id="GO:0005737">
    <property type="term" value="C:cytoplasm"/>
    <property type="evidence" value="ECO:0007669"/>
    <property type="project" value="EnsemblFungi"/>
</dbReference>
<dbReference type="GO" id="GO:0016272">
    <property type="term" value="C:prefoldin complex"/>
    <property type="evidence" value="ECO:0007669"/>
    <property type="project" value="EnsemblFungi"/>
</dbReference>
<dbReference type="Pfam" id="PF02996">
    <property type="entry name" value="Prefoldin"/>
    <property type="match status" value="1"/>
</dbReference>
<dbReference type="FunFam" id="1.10.287.370:FF:000004">
    <property type="entry name" value="Probable prefoldin subunit 5"/>
    <property type="match status" value="1"/>
</dbReference>